<dbReference type="Proteomes" id="UP000187172">
    <property type="component" value="Unassembled WGS sequence"/>
</dbReference>
<dbReference type="InterPro" id="IPR001387">
    <property type="entry name" value="Cro/C1-type_HTH"/>
</dbReference>
<name>A0A1R1E656_9BACL</name>
<dbReference type="PANTHER" id="PTHR46558:SF13">
    <property type="entry name" value="HTH-TYPE TRANSCRIPTIONAL REGULATOR IMMR"/>
    <property type="match status" value="1"/>
</dbReference>
<proteinExistence type="predicted"/>
<organism evidence="3 4">
    <name type="scientific">Paenibacillus rhizosphaerae</name>
    <dbReference type="NCBI Taxonomy" id="297318"/>
    <lineage>
        <taxon>Bacteria</taxon>
        <taxon>Bacillati</taxon>
        <taxon>Bacillota</taxon>
        <taxon>Bacilli</taxon>
        <taxon>Bacillales</taxon>
        <taxon>Paenibacillaceae</taxon>
        <taxon>Paenibacillus</taxon>
    </lineage>
</organism>
<evidence type="ECO:0000256" key="1">
    <source>
        <dbReference type="ARBA" id="ARBA00023125"/>
    </source>
</evidence>
<dbReference type="SMART" id="SM00530">
    <property type="entry name" value="HTH_XRE"/>
    <property type="match status" value="1"/>
</dbReference>
<reference evidence="3 4" key="1">
    <citation type="submission" date="2016-11" db="EMBL/GenBank/DDBJ databases">
        <title>Paenibacillus species isolates.</title>
        <authorList>
            <person name="Beno S.M."/>
        </authorList>
    </citation>
    <scope>NUCLEOTIDE SEQUENCE [LARGE SCALE GENOMIC DNA]</scope>
    <source>
        <strain evidence="3 4">FSL R5-0378</strain>
    </source>
</reference>
<dbReference type="PROSITE" id="PS50943">
    <property type="entry name" value="HTH_CROC1"/>
    <property type="match status" value="1"/>
</dbReference>
<keyword evidence="1" id="KW-0238">DNA-binding</keyword>
<dbReference type="Gene3D" id="1.10.260.40">
    <property type="entry name" value="lambda repressor-like DNA-binding domains"/>
    <property type="match status" value="1"/>
</dbReference>
<dbReference type="GO" id="GO:0003677">
    <property type="term" value="F:DNA binding"/>
    <property type="evidence" value="ECO:0007669"/>
    <property type="project" value="UniProtKB-KW"/>
</dbReference>
<feature type="domain" description="HTH cro/C1-type" evidence="2">
    <location>
        <begin position="12"/>
        <end position="66"/>
    </location>
</feature>
<dbReference type="EMBL" id="MRTP01000018">
    <property type="protein sequence ID" value="OMF47306.1"/>
    <property type="molecule type" value="Genomic_DNA"/>
</dbReference>
<protein>
    <recommendedName>
        <fullName evidence="2">HTH cro/C1-type domain-containing protein</fullName>
    </recommendedName>
</protein>
<dbReference type="InterPro" id="IPR010982">
    <property type="entry name" value="Lambda_DNA-bd_dom_sf"/>
</dbReference>
<evidence type="ECO:0000313" key="3">
    <source>
        <dbReference type="EMBL" id="OMF47306.1"/>
    </source>
</evidence>
<dbReference type="CDD" id="cd00093">
    <property type="entry name" value="HTH_XRE"/>
    <property type="match status" value="1"/>
</dbReference>
<accession>A0A1R1E656</accession>
<dbReference type="RefSeq" id="WP_076176374.1">
    <property type="nucleotide sequence ID" value="NZ_MRTP01000018.1"/>
</dbReference>
<evidence type="ECO:0000259" key="2">
    <source>
        <dbReference type="PROSITE" id="PS50943"/>
    </source>
</evidence>
<dbReference type="Pfam" id="PF01381">
    <property type="entry name" value="HTH_3"/>
    <property type="match status" value="1"/>
</dbReference>
<keyword evidence="4" id="KW-1185">Reference proteome</keyword>
<dbReference type="STRING" id="297318.BK138_32235"/>
<sequence length="218" mass="25353">MSNEASSLGKNIKERREEKKFTISVVAEILDIKQSAIKKIENGELEPDEQLINKLAKLYGCSVSYLQGERDLQVVEDDLSDVEKLLNQNINTIRKQIDRLDKEIYRYLEIKNQFKRVNSMMRPPTDLPIEFEGEKGLDITEQFVLLSGVYKFEITPKESGYFYMKMYSPKGRCESISFDGENNRAYRTLIDLDKDNTFILKVDAKANWKILIDEAFEV</sequence>
<dbReference type="SUPFAM" id="SSF47413">
    <property type="entry name" value="lambda repressor-like DNA-binding domains"/>
    <property type="match status" value="1"/>
</dbReference>
<dbReference type="AlphaFoldDB" id="A0A1R1E656"/>
<gene>
    <name evidence="3" type="ORF">BK138_32235</name>
</gene>
<dbReference type="PANTHER" id="PTHR46558">
    <property type="entry name" value="TRACRIPTIONAL REGULATORY PROTEIN-RELATED-RELATED"/>
    <property type="match status" value="1"/>
</dbReference>
<evidence type="ECO:0000313" key="4">
    <source>
        <dbReference type="Proteomes" id="UP000187172"/>
    </source>
</evidence>
<comment type="caution">
    <text evidence="3">The sequence shown here is derived from an EMBL/GenBank/DDBJ whole genome shotgun (WGS) entry which is preliminary data.</text>
</comment>